<dbReference type="PANTHER" id="PTHR24416">
    <property type="entry name" value="TYROSINE-PROTEIN KINASE RECEPTOR"/>
    <property type="match status" value="1"/>
</dbReference>
<dbReference type="GO" id="GO:0005524">
    <property type="term" value="F:ATP binding"/>
    <property type="evidence" value="ECO:0007669"/>
    <property type="project" value="UniProtKB-KW"/>
</dbReference>
<evidence type="ECO:0000313" key="8">
    <source>
        <dbReference type="EMBL" id="TKR60376.1"/>
    </source>
</evidence>
<evidence type="ECO:0000256" key="5">
    <source>
        <dbReference type="ARBA" id="ARBA00023137"/>
    </source>
</evidence>
<evidence type="ECO:0000256" key="2">
    <source>
        <dbReference type="ARBA" id="ARBA00022741"/>
    </source>
</evidence>
<dbReference type="GO" id="GO:0043235">
    <property type="term" value="C:receptor complex"/>
    <property type="evidence" value="ECO:0007669"/>
    <property type="project" value="TreeGrafter"/>
</dbReference>
<dbReference type="Proteomes" id="UP000298663">
    <property type="component" value="Unassembled WGS sequence"/>
</dbReference>
<dbReference type="InterPro" id="IPR050122">
    <property type="entry name" value="RTK"/>
</dbReference>
<evidence type="ECO:0000256" key="4">
    <source>
        <dbReference type="ARBA" id="ARBA00022840"/>
    </source>
</evidence>
<evidence type="ECO:0000256" key="6">
    <source>
        <dbReference type="SAM" id="Phobius"/>
    </source>
</evidence>
<dbReference type="Pfam" id="PF07714">
    <property type="entry name" value="PK_Tyr_Ser-Thr"/>
    <property type="match status" value="1"/>
</dbReference>
<dbReference type="PROSITE" id="PS00109">
    <property type="entry name" value="PROTEIN_KINASE_TYR"/>
    <property type="match status" value="1"/>
</dbReference>
<keyword evidence="5" id="KW-0829">Tyrosine-protein kinase</keyword>
<dbReference type="InterPro" id="IPR008266">
    <property type="entry name" value="Tyr_kinase_AS"/>
</dbReference>
<dbReference type="GO" id="GO:0004714">
    <property type="term" value="F:transmembrane receptor protein tyrosine kinase activity"/>
    <property type="evidence" value="ECO:0007669"/>
    <property type="project" value="TreeGrafter"/>
</dbReference>
<dbReference type="FunFam" id="1.10.510.10:FF:000554">
    <property type="entry name" value="Predicted protein"/>
    <property type="match status" value="1"/>
</dbReference>
<dbReference type="CDD" id="cd00192">
    <property type="entry name" value="PTKc"/>
    <property type="match status" value="1"/>
</dbReference>
<accession>A0A4U5LW31</accession>
<gene>
    <name evidence="8" type="ORF">L596_027631</name>
</gene>
<dbReference type="PANTHER" id="PTHR24416:SF548">
    <property type="entry name" value="PROTEIN KINASE DOMAIN-CONTAINING PROTEIN"/>
    <property type="match status" value="1"/>
</dbReference>
<dbReference type="STRING" id="34508.A0A4U5LW31"/>
<dbReference type="PROSITE" id="PS50011">
    <property type="entry name" value="PROTEIN_KINASE_DOM"/>
    <property type="match status" value="1"/>
</dbReference>
<feature type="domain" description="Protein kinase" evidence="7">
    <location>
        <begin position="792"/>
        <end position="1088"/>
    </location>
</feature>
<keyword evidence="2" id="KW-0547">Nucleotide-binding</keyword>
<keyword evidence="4" id="KW-0067">ATP-binding</keyword>
<keyword evidence="3" id="KW-0418">Kinase</keyword>
<dbReference type="InterPro" id="IPR000719">
    <property type="entry name" value="Prot_kinase_dom"/>
</dbReference>
<keyword evidence="6" id="KW-0472">Membrane</keyword>
<dbReference type="Gene3D" id="3.30.200.20">
    <property type="entry name" value="Phosphorylase Kinase, domain 1"/>
    <property type="match status" value="1"/>
</dbReference>
<dbReference type="AlphaFoldDB" id="A0A4U5LW31"/>
<organism evidence="8 9">
    <name type="scientific">Steinernema carpocapsae</name>
    <name type="common">Entomopathogenic nematode</name>
    <dbReference type="NCBI Taxonomy" id="34508"/>
    <lineage>
        <taxon>Eukaryota</taxon>
        <taxon>Metazoa</taxon>
        <taxon>Ecdysozoa</taxon>
        <taxon>Nematoda</taxon>
        <taxon>Chromadorea</taxon>
        <taxon>Rhabditida</taxon>
        <taxon>Tylenchina</taxon>
        <taxon>Panagrolaimomorpha</taxon>
        <taxon>Strongyloidoidea</taxon>
        <taxon>Steinernematidae</taxon>
        <taxon>Steinernema</taxon>
    </lineage>
</organism>
<dbReference type="PRINTS" id="PR00109">
    <property type="entry name" value="TYRKINASE"/>
</dbReference>
<keyword evidence="6" id="KW-1133">Transmembrane helix</keyword>
<dbReference type="GO" id="GO:0005886">
    <property type="term" value="C:plasma membrane"/>
    <property type="evidence" value="ECO:0007669"/>
    <property type="project" value="TreeGrafter"/>
</dbReference>
<keyword evidence="1" id="KW-0808">Transferase</keyword>
<name>A0A4U5LW31_STECR</name>
<keyword evidence="9" id="KW-1185">Reference proteome</keyword>
<evidence type="ECO:0000259" key="7">
    <source>
        <dbReference type="PROSITE" id="PS50011"/>
    </source>
</evidence>
<reference evidence="8 9" key="2">
    <citation type="journal article" date="2019" name="G3 (Bethesda)">
        <title>Hybrid Assembly of the Genome of the Entomopathogenic Nematode Steinernema carpocapsae Identifies the X-Chromosome.</title>
        <authorList>
            <person name="Serra L."/>
            <person name="Macchietto M."/>
            <person name="Macias-Munoz A."/>
            <person name="McGill C.J."/>
            <person name="Rodriguez I.M."/>
            <person name="Rodriguez B."/>
            <person name="Murad R."/>
            <person name="Mortazavi A."/>
        </authorList>
    </citation>
    <scope>NUCLEOTIDE SEQUENCE [LARGE SCALE GENOMIC DNA]</scope>
    <source>
        <strain evidence="8 9">ALL</strain>
    </source>
</reference>
<proteinExistence type="predicted"/>
<dbReference type="OrthoDB" id="4062651at2759"/>
<evidence type="ECO:0000256" key="3">
    <source>
        <dbReference type="ARBA" id="ARBA00022777"/>
    </source>
</evidence>
<dbReference type="InterPro" id="IPR001245">
    <property type="entry name" value="Ser-Thr/Tyr_kinase_cat_dom"/>
</dbReference>
<comment type="caution">
    <text evidence="8">The sequence shown here is derived from an EMBL/GenBank/DDBJ whole genome shotgun (WGS) entry which is preliminary data.</text>
</comment>
<reference evidence="8 9" key="1">
    <citation type="journal article" date="2015" name="Genome Biol.">
        <title>Comparative genomics of Steinernema reveals deeply conserved gene regulatory networks.</title>
        <authorList>
            <person name="Dillman A.R."/>
            <person name="Macchietto M."/>
            <person name="Porter C.F."/>
            <person name="Rogers A."/>
            <person name="Williams B."/>
            <person name="Antoshechkin I."/>
            <person name="Lee M.M."/>
            <person name="Goodwin Z."/>
            <person name="Lu X."/>
            <person name="Lewis E.E."/>
            <person name="Goodrich-Blair H."/>
            <person name="Stock S.P."/>
            <person name="Adams B.J."/>
            <person name="Sternberg P.W."/>
            <person name="Mortazavi A."/>
        </authorList>
    </citation>
    <scope>NUCLEOTIDE SEQUENCE [LARGE SCALE GENOMIC DNA]</scope>
    <source>
        <strain evidence="8 9">ALL</strain>
    </source>
</reference>
<dbReference type="GO" id="GO:0007169">
    <property type="term" value="P:cell surface receptor protein tyrosine kinase signaling pathway"/>
    <property type="evidence" value="ECO:0007669"/>
    <property type="project" value="TreeGrafter"/>
</dbReference>
<dbReference type="SUPFAM" id="SSF56112">
    <property type="entry name" value="Protein kinase-like (PK-like)"/>
    <property type="match status" value="1"/>
</dbReference>
<evidence type="ECO:0000256" key="1">
    <source>
        <dbReference type="ARBA" id="ARBA00022679"/>
    </source>
</evidence>
<dbReference type="InterPro" id="IPR011009">
    <property type="entry name" value="Kinase-like_dom_sf"/>
</dbReference>
<feature type="transmembrane region" description="Helical" evidence="6">
    <location>
        <begin position="712"/>
        <end position="732"/>
    </location>
</feature>
<evidence type="ECO:0000313" key="9">
    <source>
        <dbReference type="Proteomes" id="UP000298663"/>
    </source>
</evidence>
<dbReference type="EMBL" id="AZBU02000011">
    <property type="protein sequence ID" value="TKR60376.1"/>
    <property type="molecule type" value="Genomic_DNA"/>
</dbReference>
<dbReference type="InterPro" id="IPR020635">
    <property type="entry name" value="Tyr_kinase_cat_dom"/>
</dbReference>
<keyword evidence="6" id="KW-0812">Transmembrane</keyword>
<dbReference type="Gene3D" id="1.10.510.10">
    <property type="entry name" value="Transferase(Phosphotransferase) domain 1"/>
    <property type="match status" value="1"/>
</dbReference>
<protein>
    <recommendedName>
        <fullName evidence="7">Protein kinase domain-containing protein</fullName>
    </recommendedName>
</protein>
<sequence>MVMILPPIGVVILEFLCFGLFCLPFVGSFSDVAHKSSRPRQCVQEECSRFHATYLLFLSKQTSGQNFLKAKFLLLSQIEDCFNQDSSFHIRVLVGSNKGFSCCSYITCTQLVMQMGGEDALLDAVPENQIDAVDHHKMFENVEKVLARKKNHRKISWSENVYLISDYAVTRFKDDEERLLKLLNTTEERRIRFYPLIITTNHLKIEDVEQFYGTLNPVEVVDFDQFFNSVNLVKGVCDAGLPKDESALLVLEKTCATSKNSDLKKHATGGTATGTTDEIPKVAIDLRVFMAFNFSDPELEFDKVRSIFTRVLNDSSTHFESEYGNVIVSGPRFSVIATCTWKNVDKCIRSIQETAVKTVSVKSGPIFENDIDFAPDVMNYMRFQALRQQRTNRKSLVMILTDFVSNELVKNTYFFHKAISSQDVSITLAVVIPKNSKLTPKFVMNHYENITKNVFTFQNFDDFSANSGKVFSFGTDVHTLPYIPSGTTTTPSPFTQPKVETKITTEVTRDHQDNDTIILVLLHDFESIDDRGKTHMRLLEEISNCVSAKHQFSIFTPEIMESSNWCSDSDCVDKTLTSIFDKDLTQSLNFHKHENVMQDAVNASVYLLSPDIKKDSWNNPSLYVITNVVPQHFLKTYDRNYEFRKHVAQVNFHLVLIHVPIEEVRKISTMSTSNIIPIQNVSLWNENKLYCCQKEMLIQHHTTSVLSAPVKAIIIAGSILIAIMIVGLIYWIRRSNLTSRKNQLLLFPESPKNWFRKASTIYMDTESILSVEPMFEEMKRDLWEMNRSQLIVNHDRIVGQGAFGVVYRGRLVGKAPIEDIHRNSLFAQQFENCEVAVKRLLDHLENSHRERFLEEIETMKDLGYHPNLCNMLGCITATSPLCFVMQFAKYGDLFTFLSNQKLLLNTDSSECYQHSESQVCIRDLISFSWQISDGMAFLHDRSFTHRDLAARNVLVCTGRQVVISDFGLCRRKSSRSKNEQSPTRILRRKSKIPVRWTAPEALAGGSFSEYSDVWSYGVLLFEMFSMGKTPYDDIGIQVLNSHIQSGNRLHRPIFAPDDIWDLMRTCWESSPIQRPSFCRIREKLETILESLMSDYYLDLSNEAKLRRSFRAERDLPLLKVSNDFSDYLMPPKYQERHV</sequence>
<dbReference type="SMART" id="SM00219">
    <property type="entry name" value="TyrKc"/>
    <property type="match status" value="1"/>
</dbReference>